<keyword evidence="2" id="KW-1185">Reference proteome</keyword>
<dbReference type="Proteomes" id="UP001489719">
    <property type="component" value="Unassembled WGS sequence"/>
</dbReference>
<protein>
    <submittedName>
        <fullName evidence="1">Uncharacterized protein</fullName>
    </submittedName>
</protein>
<sequence>MTVMIAFLILRSFPLSQPQQLSRQQEIPDDAVTSQPQSSRHIEPSKFESKSWQCWDNFDITEVNRPWTLKKSNIRKTIDCEIHCSLLDEKTGQQSSWKTTDSKRQSSTSNMVEHLRKRHYRGSGTARASKETEVFYLCLHRSEREAQESRPDCHRYQIHN</sequence>
<accession>A0ACC3TK70</accession>
<gene>
    <name evidence="1" type="ORF">V1517DRAFT_362771</name>
</gene>
<proteinExistence type="predicted"/>
<name>A0ACC3TK70_9ASCO</name>
<dbReference type="EMBL" id="MU970096">
    <property type="protein sequence ID" value="KAK9321539.1"/>
    <property type="molecule type" value="Genomic_DNA"/>
</dbReference>
<organism evidence="1 2">
    <name type="scientific">Lipomyces orientalis</name>
    <dbReference type="NCBI Taxonomy" id="1233043"/>
    <lineage>
        <taxon>Eukaryota</taxon>
        <taxon>Fungi</taxon>
        <taxon>Dikarya</taxon>
        <taxon>Ascomycota</taxon>
        <taxon>Saccharomycotina</taxon>
        <taxon>Lipomycetes</taxon>
        <taxon>Lipomycetales</taxon>
        <taxon>Lipomycetaceae</taxon>
        <taxon>Lipomyces</taxon>
    </lineage>
</organism>
<reference evidence="2" key="1">
    <citation type="journal article" date="2024" name="Front. Bioeng. Biotechnol.">
        <title>Genome-scale model development and genomic sequencing of the oleaginous clade Lipomyces.</title>
        <authorList>
            <person name="Czajka J.J."/>
            <person name="Han Y."/>
            <person name="Kim J."/>
            <person name="Mondo S.J."/>
            <person name="Hofstad B.A."/>
            <person name="Robles A."/>
            <person name="Haridas S."/>
            <person name="Riley R."/>
            <person name="LaButti K."/>
            <person name="Pangilinan J."/>
            <person name="Andreopoulos W."/>
            <person name="Lipzen A."/>
            <person name="Yan J."/>
            <person name="Wang M."/>
            <person name="Ng V."/>
            <person name="Grigoriev I.V."/>
            <person name="Spatafora J.W."/>
            <person name="Magnuson J.K."/>
            <person name="Baker S.E."/>
            <person name="Pomraning K.R."/>
        </authorList>
    </citation>
    <scope>NUCLEOTIDE SEQUENCE [LARGE SCALE GENOMIC DNA]</scope>
    <source>
        <strain evidence="2">CBS 10300</strain>
    </source>
</reference>
<evidence type="ECO:0000313" key="2">
    <source>
        <dbReference type="Proteomes" id="UP001489719"/>
    </source>
</evidence>
<evidence type="ECO:0000313" key="1">
    <source>
        <dbReference type="EMBL" id="KAK9321539.1"/>
    </source>
</evidence>
<comment type="caution">
    <text evidence="1">The sequence shown here is derived from an EMBL/GenBank/DDBJ whole genome shotgun (WGS) entry which is preliminary data.</text>
</comment>